<dbReference type="InterPro" id="IPR001434">
    <property type="entry name" value="OmcB-like_DUF11"/>
</dbReference>
<keyword evidence="4" id="KW-0572">Peptidoglycan-anchor</keyword>
<evidence type="ECO:0000256" key="3">
    <source>
        <dbReference type="ARBA" id="ARBA00022729"/>
    </source>
</evidence>
<dbReference type="Pfam" id="PF21959">
    <property type="entry name" value="DUF6923"/>
    <property type="match status" value="1"/>
</dbReference>
<dbReference type="Pfam" id="PF17963">
    <property type="entry name" value="Big_9"/>
    <property type="match status" value="12"/>
</dbReference>
<evidence type="ECO:0000313" key="9">
    <source>
        <dbReference type="EMBL" id="UUI68469.1"/>
    </source>
</evidence>
<dbReference type="InterPro" id="IPR047589">
    <property type="entry name" value="DUF11_rpt"/>
</dbReference>
<keyword evidence="3 7" id="KW-0732">Signal</keyword>
<feature type="region of interest" description="Disordered" evidence="5">
    <location>
        <begin position="1087"/>
        <end position="1107"/>
    </location>
</feature>
<evidence type="ECO:0000256" key="6">
    <source>
        <dbReference type="SAM" id="Phobius"/>
    </source>
</evidence>
<evidence type="ECO:0000259" key="8">
    <source>
        <dbReference type="PROSITE" id="PS50847"/>
    </source>
</evidence>
<evidence type="ECO:0000256" key="4">
    <source>
        <dbReference type="ARBA" id="ARBA00023088"/>
    </source>
</evidence>
<reference evidence="9 10" key="1">
    <citation type="submission" date="2022-07" db="EMBL/GenBank/DDBJ databases">
        <title>Novel species in genus Aeromicrobium.</title>
        <authorList>
            <person name="Ye L."/>
        </authorList>
    </citation>
    <scope>NUCLEOTIDE SEQUENCE [LARGE SCALE GENOMIC DNA]</scope>
    <source>
        <strain evidence="10">zg-Y50</strain>
    </source>
</reference>
<protein>
    <submittedName>
        <fullName evidence="9">Ig-like domain-containing protein</fullName>
    </submittedName>
</protein>
<evidence type="ECO:0000256" key="2">
    <source>
        <dbReference type="ARBA" id="ARBA00022525"/>
    </source>
</evidence>
<evidence type="ECO:0000256" key="7">
    <source>
        <dbReference type="SAM" id="SignalP"/>
    </source>
</evidence>
<feature type="region of interest" description="Disordered" evidence="5">
    <location>
        <begin position="699"/>
        <end position="722"/>
    </location>
</feature>
<feature type="chain" id="PRO_5047351173" evidence="7">
    <location>
        <begin position="25"/>
        <end position="1610"/>
    </location>
</feature>
<accession>A0ABY5KF59</accession>
<feature type="signal peptide" evidence="7">
    <location>
        <begin position="1"/>
        <end position="24"/>
    </location>
</feature>
<keyword evidence="2" id="KW-0964">Secreted</keyword>
<feature type="compositionally biased region" description="Low complexity" evidence="5">
    <location>
        <begin position="1546"/>
        <end position="1555"/>
    </location>
</feature>
<evidence type="ECO:0000256" key="1">
    <source>
        <dbReference type="ARBA" id="ARBA00022512"/>
    </source>
</evidence>
<proteinExistence type="predicted"/>
<dbReference type="Gene3D" id="2.60.40.3440">
    <property type="match status" value="9"/>
</dbReference>
<dbReference type="SUPFAM" id="SSF75011">
    <property type="entry name" value="3-carboxy-cis,cis-mucoante lactonizing enzyme"/>
    <property type="match status" value="1"/>
</dbReference>
<feature type="compositionally biased region" description="Acidic residues" evidence="5">
    <location>
        <begin position="1560"/>
        <end position="1570"/>
    </location>
</feature>
<dbReference type="NCBIfam" id="TIGR01451">
    <property type="entry name" value="B_ant_repeat"/>
    <property type="match status" value="1"/>
</dbReference>
<feature type="region of interest" description="Disordered" evidence="5">
    <location>
        <begin position="798"/>
        <end position="845"/>
    </location>
</feature>
<sequence>MAFRLRSRLLTCATAFTLTALSLAGTMTVLAPAAEAAAPPAFDCTVPRFFAQAEDPVGTVKLNSGSYTRTGGSQWTEIGTYTGANVFNALAFNPTDDYLYGTFYEQSSGEKIEGSFARIDRSGVVKPLGVANAALGTAPNTLWDSGEFDAAGNYFVASGNGGTKTIYKIENLKDVTTVTGGTRPTRTAIPLTGVPSAGIHFADMALLDGYLWAPSYGKAPELHRIDRTTGAVKTFTLSTEVMPVNSYGSAFTMTNGNLALIATNGKMYQIAIKDAATNAPTFTKINEVTAPTNQRSDATNCASALPSKLSVTKTGPATVVVGSTITWRVVVKNEGPGNTSGFVLKDTLPNNLSNVSATSTDTSCVVTGTTQKVATCNGGYLGVGDEAVVTVSATAPSAPGSLINSAQAVGNEDPNPAPPATAETQVVIATQVDVPATVTDTSNGTYDRSSPRGGTITYAGGRYTYTPPAGYSGPDSFTYRTSGGALVTVLIQVTPEAEPDSRTTRANVPVTISQAALEALGHGTDLALVRVGSPQNGAVSFADGIVTFTPTAGFSGTGSFTYTLRDSSNQEITETITVTVTNVFAEGTAVEDGVTTPQNTAKQIPLADVVSPSGKPLDPTSVTGSGSPIHGTLLVPTTGLLTYVPNRGYTGADSFQVRVCDTAAPVQCTTVTIQVTVGANSVTAVDDSATTTVASPRTIDVRGNDGSASGQSFAPPTVTTAPGHGTAVVESDGEITYTPEAGFSGQDTFEYRVCDTSHQTAVCDTATVTVTVDNVFAEGTAVEDGVTTPQNTAKQIPLDDVVSPSGKPLDPTTVTVSDAPGHGDVRVDPTTGRLTYTPNPGYTGEDDFEVRVCDTSAPVQCTTVTIEVTVGANTVTAHDDSATTPVGTAGTIDVRGNDDSASGQSFAPPTVTTAPGHGTAVVESDGGIAYTPAAGFSGQDTFEYRVCDTSTPAVCDTAKVTVTVDNVFSEETAVEDGVSTGHNTPKEIPLADVVSASGKPLDPTKVTVSRGPGHGTVTVDPVTGELTYAPASGYSGDDEFEVRVCDTSNPVQCTTVTIEVTVGANSVTAVDDSATTTVATPRTIDVRGNDDSASGQAFAPPTVTTAPGHGTAVVESDGRITYTPEAGFSGEDTFEYRVCDTSTPTAVCDTATVTVTVDNVFAEGTAVEDGVATPQNTSTTIPLADVVSPSGKPVDPTTVTIPDAPEHGTVTVDPVTGELTYTPVPGYSGDDEFEVRVCDTSNPVQCTTVTIAVEVSANAVAAADDSATTAFGTDVDIDVADNDSSASGQALAHPVIVAGPSHGTAVVGPDGEITYSPDAGFSGQDTFEYRVCDTSTPTPVCDTATVTVTVANAFAISPAAAAGFETDQDAELTIPLGDVVSSAGAGLDPQSVQVVGGAAHGDVSVDAQTGAVTYTPDDGYSGDDAFDLRVCDTSRPQQCHIVSIPVTVRTNTVVTGDDTATTRAGRPVVIEVDRNDSSRTGRPLAAARITKKPKHGVAEVLADGTVRYTPRQGFVGSDSFEYERCDDSTPLPVCDTATVTVDVTAAPEVPTEAGSGSDGQGDDEAGDEGDDGRSPLADTGSGATLAAVAGGLGAVVLGGLALLLGRRRRA</sequence>
<name>A0ABY5KF59_9ACTN</name>
<keyword evidence="1" id="KW-0134">Cell wall</keyword>
<feature type="domain" description="Gram-positive cocci surface proteins LPxTG" evidence="8">
    <location>
        <begin position="1576"/>
        <end position="1610"/>
    </location>
</feature>
<dbReference type="EMBL" id="CP101990">
    <property type="protein sequence ID" value="UUI68469.1"/>
    <property type="molecule type" value="Genomic_DNA"/>
</dbReference>
<evidence type="ECO:0000313" key="10">
    <source>
        <dbReference type="Proteomes" id="UP001315860"/>
    </source>
</evidence>
<feature type="compositionally biased region" description="Polar residues" evidence="5">
    <location>
        <begin position="706"/>
        <end position="720"/>
    </location>
</feature>
<organism evidence="9 10">
    <name type="scientific">Aeromicrobium duanguangcaii</name>
    <dbReference type="NCBI Taxonomy" id="2968086"/>
    <lineage>
        <taxon>Bacteria</taxon>
        <taxon>Bacillati</taxon>
        <taxon>Actinomycetota</taxon>
        <taxon>Actinomycetes</taxon>
        <taxon>Propionibacteriales</taxon>
        <taxon>Nocardioidaceae</taxon>
        <taxon>Aeromicrobium</taxon>
    </lineage>
</organism>
<dbReference type="NCBIfam" id="NF012211">
    <property type="entry name" value="tand_rpt_95"/>
    <property type="match status" value="7"/>
</dbReference>
<keyword evidence="6" id="KW-0472">Membrane</keyword>
<gene>
    <name evidence="9" type="ORF">NP095_14850</name>
</gene>
<feature type="region of interest" description="Disordered" evidence="5">
    <location>
        <begin position="1546"/>
        <end position="1581"/>
    </location>
</feature>
<dbReference type="Gene3D" id="2.60.40.2810">
    <property type="match status" value="2"/>
</dbReference>
<feature type="transmembrane region" description="Helical" evidence="6">
    <location>
        <begin position="1583"/>
        <end position="1604"/>
    </location>
</feature>
<dbReference type="Proteomes" id="UP001315860">
    <property type="component" value="Chromosome"/>
</dbReference>
<keyword evidence="6" id="KW-1133">Transmembrane helix</keyword>
<keyword evidence="10" id="KW-1185">Reference proteome</keyword>
<keyword evidence="6" id="KW-0812">Transmembrane</keyword>
<dbReference type="Pfam" id="PF01345">
    <property type="entry name" value="DUF11"/>
    <property type="match status" value="1"/>
</dbReference>
<dbReference type="InterPro" id="IPR019931">
    <property type="entry name" value="LPXTG_anchor"/>
</dbReference>
<dbReference type="PROSITE" id="PS50847">
    <property type="entry name" value="GRAM_POS_ANCHORING"/>
    <property type="match status" value="1"/>
</dbReference>
<evidence type="ECO:0000256" key="5">
    <source>
        <dbReference type="SAM" id="MobiDB-lite"/>
    </source>
</evidence>
<dbReference type="RefSeq" id="WP_232418377.1">
    <property type="nucleotide sequence ID" value="NZ_CP101990.1"/>
</dbReference>
<dbReference type="InterPro" id="IPR054215">
    <property type="entry name" value="DUF6923"/>
</dbReference>